<evidence type="ECO:0000313" key="2">
    <source>
        <dbReference type="EnsemblMetazoa" id="MESCA004148-PA"/>
    </source>
</evidence>
<reference evidence="3" key="1">
    <citation type="submission" date="2013-02" db="EMBL/GenBank/DDBJ databases">
        <authorList>
            <person name="Hughes D."/>
        </authorList>
    </citation>
    <scope>NUCLEOTIDE SEQUENCE</scope>
    <source>
        <strain>Durham</strain>
        <strain evidence="3">NC isolate 2 -- Noor lab</strain>
    </source>
</reference>
<dbReference type="EnsemblMetazoa" id="MESCA004148-RA">
    <property type="protein sequence ID" value="MESCA004148-PA"/>
    <property type="gene ID" value="MESCA004148"/>
</dbReference>
<evidence type="ECO:0000256" key="1">
    <source>
        <dbReference type="SAM" id="MobiDB-lite"/>
    </source>
</evidence>
<dbReference type="EMBL" id="CAQQ02137136">
    <property type="status" value="NOT_ANNOTATED_CDS"/>
    <property type="molecule type" value="Genomic_DNA"/>
</dbReference>
<dbReference type="HOGENOM" id="CLU_2545210_0_0_1"/>
<feature type="region of interest" description="Disordered" evidence="1">
    <location>
        <begin position="62"/>
        <end position="83"/>
    </location>
</feature>
<protein>
    <submittedName>
        <fullName evidence="2">Uncharacterized protein</fullName>
    </submittedName>
</protein>
<organism evidence="2 3">
    <name type="scientific">Megaselia scalaris</name>
    <name type="common">Humpbacked fly</name>
    <name type="synonym">Phora scalaris</name>
    <dbReference type="NCBI Taxonomy" id="36166"/>
    <lineage>
        <taxon>Eukaryota</taxon>
        <taxon>Metazoa</taxon>
        <taxon>Ecdysozoa</taxon>
        <taxon>Arthropoda</taxon>
        <taxon>Hexapoda</taxon>
        <taxon>Insecta</taxon>
        <taxon>Pterygota</taxon>
        <taxon>Neoptera</taxon>
        <taxon>Endopterygota</taxon>
        <taxon>Diptera</taxon>
        <taxon>Brachycera</taxon>
        <taxon>Muscomorpha</taxon>
        <taxon>Platypezoidea</taxon>
        <taxon>Phoridae</taxon>
        <taxon>Megaseliini</taxon>
        <taxon>Megaselia</taxon>
    </lineage>
</organism>
<accession>T1GKW7</accession>
<dbReference type="Proteomes" id="UP000015102">
    <property type="component" value="Unassembled WGS sequence"/>
</dbReference>
<dbReference type="AlphaFoldDB" id="T1GKW7"/>
<sequence>MDRPFNRGREEIRGYPMNDSHQLCSSSSIKDMRGNLGIPTHLSTKGGLLILKRRIWEDFHLKTKPEPQNSENLSIQKPDRPCT</sequence>
<reference evidence="2" key="2">
    <citation type="submission" date="2015-06" db="UniProtKB">
        <authorList>
            <consortium name="EnsemblMetazoa"/>
        </authorList>
    </citation>
    <scope>IDENTIFICATION</scope>
</reference>
<feature type="compositionally biased region" description="Polar residues" evidence="1">
    <location>
        <begin position="66"/>
        <end position="75"/>
    </location>
</feature>
<feature type="region of interest" description="Disordered" evidence="1">
    <location>
        <begin position="1"/>
        <end position="27"/>
    </location>
</feature>
<feature type="compositionally biased region" description="Basic and acidic residues" evidence="1">
    <location>
        <begin position="1"/>
        <end position="13"/>
    </location>
</feature>
<dbReference type="EMBL" id="CAQQ02137137">
    <property type="status" value="NOT_ANNOTATED_CDS"/>
    <property type="molecule type" value="Genomic_DNA"/>
</dbReference>
<keyword evidence="3" id="KW-1185">Reference proteome</keyword>
<name>T1GKW7_MEGSC</name>
<evidence type="ECO:0000313" key="3">
    <source>
        <dbReference type="Proteomes" id="UP000015102"/>
    </source>
</evidence>
<proteinExistence type="predicted"/>